<comment type="caution">
    <text evidence="1">The sequence shown here is derived from an EMBL/GenBank/DDBJ whole genome shotgun (WGS) entry which is preliminary data.</text>
</comment>
<dbReference type="AlphaFoldDB" id="A0A840Q9S6"/>
<proteinExistence type="predicted"/>
<reference evidence="1 2" key="1">
    <citation type="submission" date="2020-08" db="EMBL/GenBank/DDBJ databases">
        <title>Sequencing the genomes of 1000 actinobacteria strains.</title>
        <authorList>
            <person name="Klenk H.-P."/>
        </authorList>
    </citation>
    <scope>NUCLEOTIDE SEQUENCE [LARGE SCALE GENOMIC DNA]</scope>
    <source>
        <strain evidence="1 2">DSM 45584</strain>
    </source>
</reference>
<dbReference type="Proteomes" id="UP000584374">
    <property type="component" value="Unassembled WGS sequence"/>
</dbReference>
<protein>
    <submittedName>
        <fullName evidence="1">Uncharacterized protein</fullName>
    </submittedName>
</protein>
<name>A0A840Q9S6_9PSEU</name>
<evidence type="ECO:0000313" key="2">
    <source>
        <dbReference type="Proteomes" id="UP000584374"/>
    </source>
</evidence>
<keyword evidence="2" id="KW-1185">Reference proteome</keyword>
<dbReference type="EMBL" id="JACHIW010000002">
    <property type="protein sequence ID" value="MBB5159282.1"/>
    <property type="molecule type" value="Genomic_DNA"/>
</dbReference>
<dbReference type="RefSeq" id="WP_184731596.1">
    <property type="nucleotide sequence ID" value="NZ_JACHIW010000002.1"/>
</dbReference>
<gene>
    <name evidence="1" type="ORF">BJ970_006881</name>
</gene>
<organism evidence="1 2">
    <name type="scientific">Saccharopolyspora phatthalungensis</name>
    <dbReference type="NCBI Taxonomy" id="664693"/>
    <lineage>
        <taxon>Bacteria</taxon>
        <taxon>Bacillati</taxon>
        <taxon>Actinomycetota</taxon>
        <taxon>Actinomycetes</taxon>
        <taxon>Pseudonocardiales</taxon>
        <taxon>Pseudonocardiaceae</taxon>
        <taxon>Saccharopolyspora</taxon>
    </lineage>
</organism>
<accession>A0A840Q9S6</accession>
<evidence type="ECO:0000313" key="1">
    <source>
        <dbReference type="EMBL" id="MBB5159282.1"/>
    </source>
</evidence>
<sequence>MTGDLSEADRSLLVVMSRVLDPSTLNAYTEMLPIIPTDPAITEFDNLPADTDEQTRHELAERLVAFGDRLRTEHPALKELRPDVPTGVHPAARTLAVAVKDLYNRAQIDVLHRIRCLRRTPPRTDPT</sequence>